<evidence type="ECO:0000313" key="1">
    <source>
        <dbReference type="EMBL" id="QKU35132.1"/>
    </source>
</evidence>
<dbReference type="KEGG" id="vg:80518551"/>
<dbReference type="RefSeq" id="YP_010781787.1">
    <property type="nucleotide sequence ID" value="NC_075039.1"/>
</dbReference>
<sequence length="420" mass="48692">MNALMIGFGTIARSLCTLKLPFNGMIIIDKLELSEQITNFFKEKDTIGTNIIKQIKFINIDITKDKLKLINDIIIENQIDIVIDCAYNIDTYDLVRILPPNVSYINTSVEKWKENDVMSNITTLKERHDRIKKWYNKTKPMNNILLDCGMNPGLISLWAYDCCEKINFDQNEVTQCIISEIDTQRAKNPRTEGEFVSTWSPDGFMEEIHSPPEGHSLGNYYVNNETTGYKIVSKSLRPNGQIFYGYTIRHSETITLKKFFPNATLMYIYRCPNEAVSSLFEYQELQPIKTKRVMLSNDIIDGSNEVGVLMTDGKKLVWYGSTLSNDDVKSYPMSNYINATSYQVACGLWIGIYVLQYYKESKTSQLMTPEDIIKCPLFEYLLETVNKYLKIEFVEFENTKTIKHFIRNKSFEQHFINNID</sequence>
<reference evidence="1" key="1">
    <citation type="submission" date="2017-01" db="EMBL/GenBank/DDBJ databases">
        <authorList>
            <person name="Assis F.L."/>
            <person name="Abrahao J.S."/>
            <person name="Silva L."/>
            <person name="Khalil J.B."/>
            <person name="Rodrigues R."/>
            <person name="Silva L.S."/>
            <person name="Arantes T."/>
            <person name="Boratto P."/>
            <person name="Andrade M."/>
            <person name="Kroon E.G."/>
            <person name="Ribeiro B."/>
            <person name="Bergier I."/>
            <person name="Seligmann H."/>
            <person name="Ghigo E."/>
            <person name="Colson P."/>
            <person name="Levasseur A."/>
            <person name="Raoult D."/>
            <person name="Scola B.L."/>
        </authorList>
    </citation>
    <scope>NUCLEOTIDE SEQUENCE</scope>
    <source>
        <strain evidence="1">Soda lake</strain>
    </source>
</reference>
<dbReference type="InterPro" id="IPR023181">
    <property type="entry name" value="Homospermid_syn-like_C"/>
</dbReference>
<evidence type="ECO:0008006" key="2">
    <source>
        <dbReference type="Google" id="ProtNLM"/>
    </source>
</evidence>
<dbReference type="Gene3D" id="3.40.50.720">
    <property type="entry name" value="NAD(P)-binding Rossmann-like Domain"/>
    <property type="match status" value="1"/>
</dbReference>
<organism evidence="1">
    <name type="scientific">Tupanvirus soda lake</name>
    <dbReference type="NCBI Taxonomy" id="2126985"/>
    <lineage>
        <taxon>Viruses</taxon>
        <taxon>Varidnaviria</taxon>
        <taxon>Bamfordvirae</taxon>
        <taxon>Nucleocytoviricota</taxon>
        <taxon>Megaviricetes</taxon>
        <taxon>Imitervirales</taxon>
        <taxon>Mimiviridae</taxon>
        <taxon>Megamimivirinae</taxon>
        <taxon>Tupanvirus</taxon>
        <taxon>Tupanvirus salinum</taxon>
    </lineage>
</organism>
<dbReference type="Gene3D" id="3.30.360.30">
    <property type="entry name" value="homospermidine synthase like"/>
    <property type="match status" value="1"/>
</dbReference>
<dbReference type="GeneID" id="80518551"/>
<dbReference type="EMBL" id="KY523104">
    <property type="protein sequence ID" value="QKU35132.1"/>
    <property type="molecule type" value="Genomic_DNA"/>
</dbReference>
<reference evidence="1" key="2">
    <citation type="journal article" date="2018" name="Nat. Commun.">
        <title>Tailed giant Tupanvirus possesses the most complete translational apparatus of the known virosphere.</title>
        <authorList>
            <person name="Abrahao J."/>
            <person name="Silva L."/>
            <person name="Silva L.S."/>
            <person name="Khalil J.Y.B."/>
            <person name="Rodrigues R."/>
            <person name="Arantes T."/>
            <person name="Assis F."/>
            <person name="Boratto P."/>
            <person name="Andrade M."/>
            <person name="Kroon E.G."/>
            <person name="Ribeiro B."/>
            <person name="Bergier I."/>
            <person name="Seligmann H."/>
            <person name="Ghigo E."/>
            <person name="Colson P."/>
            <person name="Levasseur A."/>
            <person name="Kroemer G."/>
            <person name="Raoult D."/>
            <person name="La Scola B."/>
        </authorList>
    </citation>
    <scope>NUCLEOTIDE SEQUENCE [LARGE SCALE GENOMIC DNA]</scope>
    <source>
        <strain evidence="1">Soda lake</strain>
    </source>
</reference>
<protein>
    <recommendedName>
        <fullName evidence="2">Homospermidine synthase</fullName>
    </recommendedName>
</protein>
<proteinExistence type="predicted"/>
<accession>A0A6N1NYL7</accession>
<name>A0A6N1NYL7_9VIRU</name>